<evidence type="ECO:0000313" key="10">
    <source>
        <dbReference type="Ensembl" id="ENSBGRP00000009769.1"/>
    </source>
</evidence>
<dbReference type="GO" id="GO:0008017">
    <property type="term" value="F:microtubule binding"/>
    <property type="evidence" value="ECO:0007669"/>
    <property type="project" value="InterPro"/>
</dbReference>
<dbReference type="Proteomes" id="UP000694520">
    <property type="component" value="Chromosome 2"/>
</dbReference>
<feature type="compositionally biased region" description="Polar residues" evidence="8">
    <location>
        <begin position="283"/>
        <end position="293"/>
    </location>
</feature>
<feature type="compositionally biased region" description="Basic and acidic residues" evidence="8">
    <location>
        <begin position="201"/>
        <end position="214"/>
    </location>
</feature>
<dbReference type="Pfam" id="PF10522">
    <property type="entry name" value="RII_binding_1"/>
    <property type="match status" value="1"/>
</dbReference>
<feature type="compositionally biased region" description="Basic and acidic residues" evidence="8">
    <location>
        <begin position="1"/>
        <end position="11"/>
    </location>
</feature>
<keyword evidence="2 7" id="KW-0963">Cytoplasm</keyword>
<evidence type="ECO:0000259" key="9">
    <source>
        <dbReference type="Pfam" id="PF10522"/>
    </source>
</evidence>
<reference evidence="10" key="3">
    <citation type="submission" date="2025-09" db="UniProtKB">
        <authorList>
            <consortium name="Ensembl"/>
        </authorList>
    </citation>
    <scope>IDENTIFICATION</scope>
</reference>
<keyword evidence="5" id="KW-0677">Repeat</keyword>
<feature type="compositionally biased region" description="Low complexity" evidence="8">
    <location>
        <begin position="237"/>
        <end position="248"/>
    </location>
</feature>
<dbReference type="Pfam" id="PF00418">
    <property type="entry name" value="Tubulin-binding"/>
    <property type="match status" value="4"/>
</dbReference>
<organism evidence="10 11">
    <name type="scientific">Bos mutus grunniens</name>
    <name type="common">Wild yak</name>
    <name type="synonym">Bos grunniens</name>
    <dbReference type="NCBI Taxonomy" id="30521"/>
    <lineage>
        <taxon>Eukaryota</taxon>
        <taxon>Metazoa</taxon>
        <taxon>Chordata</taxon>
        <taxon>Craniata</taxon>
        <taxon>Vertebrata</taxon>
        <taxon>Euteleostomi</taxon>
        <taxon>Mammalia</taxon>
        <taxon>Eutheria</taxon>
        <taxon>Laurasiatheria</taxon>
        <taxon>Artiodactyla</taxon>
        <taxon>Ruminantia</taxon>
        <taxon>Pecora</taxon>
        <taxon>Bovidae</taxon>
        <taxon>Bovinae</taxon>
        <taxon>Bos</taxon>
    </lineage>
</organism>
<feature type="region of interest" description="Disordered" evidence="8">
    <location>
        <begin position="108"/>
        <end position="312"/>
    </location>
</feature>
<dbReference type="GO" id="GO:0000226">
    <property type="term" value="P:microtubule cytoskeleton organization"/>
    <property type="evidence" value="ECO:0007669"/>
    <property type="project" value="TreeGrafter"/>
</dbReference>
<evidence type="ECO:0000256" key="4">
    <source>
        <dbReference type="ARBA" id="ARBA00022701"/>
    </source>
</evidence>
<dbReference type="Ensembl" id="ENSBGRT00000011227.1">
    <property type="protein sequence ID" value="ENSBGRP00000009769.1"/>
    <property type="gene ID" value="ENSBGRG00000005995.1"/>
</dbReference>
<proteinExistence type="predicted"/>
<feature type="domain" description="RII binding" evidence="9">
    <location>
        <begin position="85"/>
        <end position="103"/>
    </location>
</feature>
<feature type="compositionally biased region" description="Polar residues" evidence="8">
    <location>
        <begin position="146"/>
        <end position="191"/>
    </location>
</feature>
<keyword evidence="3" id="KW-0597">Phosphoprotein</keyword>
<dbReference type="PANTHER" id="PTHR11501:SF15">
    <property type="entry name" value="MICROTUBULE-ASSOCIATED PROTEIN 2"/>
    <property type="match status" value="1"/>
</dbReference>
<dbReference type="GeneTree" id="ENSGT00940000156597"/>
<dbReference type="AlphaFoldDB" id="A0A8B9WPE3"/>
<dbReference type="GO" id="GO:0043005">
    <property type="term" value="C:neuron projection"/>
    <property type="evidence" value="ECO:0007669"/>
    <property type="project" value="TreeGrafter"/>
</dbReference>
<keyword evidence="11" id="KW-1185">Reference proteome</keyword>
<accession>A0A8B9WPE3</accession>
<evidence type="ECO:0000256" key="8">
    <source>
        <dbReference type="SAM" id="MobiDB-lite"/>
    </source>
</evidence>
<feature type="compositionally biased region" description="Polar residues" evidence="8">
    <location>
        <begin position="63"/>
        <end position="73"/>
    </location>
</feature>
<reference evidence="10" key="1">
    <citation type="submission" date="2019-05" db="EMBL/GenBank/DDBJ databases">
        <authorList>
            <person name="Zhang S."/>
            <person name="Liu J."/>
        </authorList>
    </citation>
    <scope>NUCLEOTIDE SEQUENCE [LARGE SCALE GENOMIC DNA]</scope>
</reference>
<dbReference type="GO" id="GO:0031175">
    <property type="term" value="P:neuron projection development"/>
    <property type="evidence" value="ECO:0007669"/>
    <property type="project" value="TreeGrafter"/>
</dbReference>
<dbReference type="GO" id="GO:0005874">
    <property type="term" value="C:microtubule"/>
    <property type="evidence" value="ECO:0007669"/>
    <property type="project" value="UniProtKB-KW"/>
</dbReference>
<dbReference type="PROSITE" id="PS00229">
    <property type="entry name" value="TAU_MAP_1"/>
    <property type="match status" value="2"/>
</dbReference>
<dbReference type="PROSITE" id="PS51491">
    <property type="entry name" value="TAU_MAP_2"/>
    <property type="match status" value="4"/>
</dbReference>
<gene>
    <name evidence="10" type="primary">MAP2</name>
</gene>
<feature type="region of interest" description="Disordered" evidence="8">
    <location>
        <begin position="1"/>
        <end position="87"/>
    </location>
</feature>
<evidence type="ECO:0000256" key="2">
    <source>
        <dbReference type="ARBA" id="ARBA00022490"/>
    </source>
</evidence>
<protein>
    <recommendedName>
        <fullName evidence="7">Microtubule-associated protein</fullName>
    </recommendedName>
</protein>
<sequence>MADDRKDEAKAPHWTSAQLTEASAQPHPPEIKDQGGAGEGLVRSANGFPYREDEEGAFGEHGSQGTYSNTKENGINGELTSTDRETAEEVSARIVQVVTAEAVAVLKGEQEKEAQPKDQPPALPLAAGAESAQAPSVFKQAKDKVSNSTLSKIPALQGSTKSPRCSSACPSATKRATFSDSLFIQPTSAGSTDRLPYSESGNKDGVTKSPEKRSSLPRPSSILPPRRGVSGDRDENSFSLNSSISSARRTTRSEPIRRAGKSGTSTPTTPGSTAITPGTPPSYSSRTPGTPGTPSYPRTPHTPGTPKSAILVPSEKKVAIIRTPPKSPATPKQLRLINQPLPDLKNVKSKIGSTDNIKYQPKGGQVRILNKKIDFSKVQSRCGSKDNIKHSAGGGNVQIVTKKIDLSHVTSKCGSLKNIRHRPGGGRVKIESVKLDFKEKAQAKVGSLDNAHHVPGGGNVKIDSQKLNFREHAKARVDHGAEIITQSPGRSSVASPRRLSNVSSSGSINLLESPQLATLAEDVTAALAKQGL</sequence>
<dbReference type="PANTHER" id="PTHR11501">
    <property type="entry name" value="MICROTUBULE-ASSOCIATED PROTEIN"/>
    <property type="match status" value="1"/>
</dbReference>
<evidence type="ECO:0000256" key="7">
    <source>
        <dbReference type="RuleBase" id="RU000686"/>
    </source>
</evidence>
<dbReference type="InterPro" id="IPR001084">
    <property type="entry name" value="MAP_tubulin-bd_rpt"/>
</dbReference>
<evidence type="ECO:0000256" key="5">
    <source>
        <dbReference type="ARBA" id="ARBA00022737"/>
    </source>
</evidence>
<evidence type="ECO:0000256" key="3">
    <source>
        <dbReference type="ARBA" id="ARBA00022553"/>
    </source>
</evidence>
<dbReference type="InterPro" id="IPR018459">
    <property type="entry name" value="RII-bd_1"/>
</dbReference>
<reference evidence="10" key="2">
    <citation type="submission" date="2025-08" db="UniProtKB">
        <authorList>
            <consortium name="Ensembl"/>
        </authorList>
    </citation>
    <scope>IDENTIFICATION</scope>
</reference>
<feature type="compositionally biased region" description="Low complexity" evidence="8">
    <location>
        <begin position="261"/>
        <end position="277"/>
    </location>
</feature>
<dbReference type="InterPro" id="IPR027324">
    <property type="entry name" value="MAP2/MAP4/Tau"/>
</dbReference>
<feature type="region of interest" description="Disordered" evidence="8">
    <location>
        <begin position="484"/>
        <end position="506"/>
    </location>
</feature>
<evidence type="ECO:0000313" key="11">
    <source>
        <dbReference type="Proteomes" id="UP000694520"/>
    </source>
</evidence>
<evidence type="ECO:0000256" key="6">
    <source>
        <dbReference type="ARBA" id="ARBA00023212"/>
    </source>
</evidence>
<feature type="compositionally biased region" description="Low complexity" evidence="8">
    <location>
        <begin position="216"/>
        <end position="227"/>
    </location>
</feature>
<keyword evidence="6 7" id="KW-0206">Cytoskeleton</keyword>
<keyword evidence="4 7" id="KW-0493">Microtubule</keyword>
<comment type="subcellular location">
    <subcellularLocation>
        <location evidence="1 7">Cytoplasm</location>
        <location evidence="1 7">Cytoskeleton</location>
    </subcellularLocation>
</comment>
<evidence type="ECO:0000256" key="1">
    <source>
        <dbReference type="ARBA" id="ARBA00004245"/>
    </source>
</evidence>
<name>A0A8B9WPE3_BOSMU</name>